<organism evidence="14 15">
    <name type="scientific">Thorsellia kenyensis</name>
    <dbReference type="NCBI Taxonomy" id="1549888"/>
    <lineage>
        <taxon>Bacteria</taxon>
        <taxon>Pseudomonadati</taxon>
        <taxon>Pseudomonadota</taxon>
        <taxon>Gammaproteobacteria</taxon>
        <taxon>Enterobacterales</taxon>
        <taxon>Thorselliaceae</taxon>
        <taxon>Thorsellia</taxon>
    </lineage>
</organism>
<keyword evidence="2" id="KW-1003">Cell membrane</keyword>
<dbReference type="InterPro" id="IPR052029">
    <property type="entry name" value="PpiD_chaperone"/>
</dbReference>
<feature type="domain" description="PpiC" evidence="13">
    <location>
        <begin position="220"/>
        <end position="317"/>
    </location>
</feature>
<reference evidence="14 15" key="1">
    <citation type="submission" date="2024-09" db="EMBL/GenBank/DDBJ databases">
        <authorList>
            <person name="Sun Q."/>
            <person name="Mori K."/>
        </authorList>
    </citation>
    <scope>NUCLEOTIDE SEQUENCE [LARGE SCALE GENOMIC DNA]</scope>
    <source>
        <strain evidence="14 15">CCM 8545</strain>
    </source>
</reference>
<evidence type="ECO:0000256" key="12">
    <source>
        <dbReference type="SAM" id="Phobius"/>
    </source>
</evidence>
<keyword evidence="7" id="KW-0143">Chaperone</keyword>
<evidence type="ECO:0000256" key="10">
    <source>
        <dbReference type="ARBA" id="ARBA00042775"/>
    </source>
</evidence>
<dbReference type="Proteomes" id="UP001589758">
    <property type="component" value="Unassembled WGS sequence"/>
</dbReference>
<dbReference type="SUPFAM" id="SSF109998">
    <property type="entry name" value="Triger factor/SurA peptide-binding domain-like"/>
    <property type="match status" value="1"/>
</dbReference>
<dbReference type="InterPro" id="IPR046357">
    <property type="entry name" value="PPIase_dom_sf"/>
</dbReference>
<evidence type="ECO:0000256" key="6">
    <source>
        <dbReference type="ARBA" id="ARBA00023136"/>
    </source>
</evidence>
<evidence type="ECO:0000256" key="1">
    <source>
        <dbReference type="ARBA" id="ARBA00004382"/>
    </source>
</evidence>
<feature type="transmembrane region" description="Helical" evidence="12">
    <location>
        <begin position="12"/>
        <end position="36"/>
    </location>
</feature>
<dbReference type="Pfam" id="PF13624">
    <property type="entry name" value="SurA_N_3"/>
    <property type="match status" value="1"/>
</dbReference>
<keyword evidence="15" id="KW-1185">Reference proteome</keyword>
<dbReference type="PANTHER" id="PTHR47529:SF1">
    <property type="entry name" value="PERIPLASMIC CHAPERONE PPID"/>
    <property type="match status" value="1"/>
</dbReference>
<proteinExistence type="inferred from homology"/>
<evidence type="ECO:0000313" key="14">
    <source>
        <dbReference type="EMBL" id="MFC0178810.1"/>
    </source>
</evidence>
<name>A0ABV6C9N5_9GAMM</name>
<protein>
    <recommendedName>
        <fullName evidence="9">Periplasmic chaperone PpiD</fullName>
    </recommendedName>
    <alternativeName>
        <fullName evidence="10">Periplasmic folding chaperone</fullName>
    </alternativeName>
</protein>
<keyword evidence="4 12" id="KW-0812">Transmembrane</keyword>
<evidence type="ECO:0000256" key="5">
    <source>
        <dbReference type="ARBA" id="ARBA00022989"/>
    </source>
</evidence>
<evidence type="ECO:0000313" key="15">
    <source>
        <dbReference type="Proteomes" id="UP001589758"/>
    </source>
</evidence>
<comment type="subcellular location">
    <subcellularLocation>
        <location evidence="1">Cell inner membrane</location>
        <topology evidence="1">Single-pass type II membrane protein</topology>
        <orientation evidence="1">Periplasmic side</orientation>
    </subcellularLocation>
</comment>
<evidence type="ECO:0000256" key="11">
    <source>
        <dbReference type="PROSITE-ProRule" id="PRU00278"/>
    </source>
</evidence>
<evidence type="ECO:0000259" key="13">
    <source>
        <dbReference type="PROSITE" id="PS50198"/>
    </source>
</evidence>
<dbReference type="Pfam" id="PF13616">
    <property type="entry name" value="Rotamase_3"/>
    <property type="match status" value="1"/>
</dbReference>
<dbReference type="InterPro" id="IPR027304">
    <property type="entry name" value="Trigger_fact/SurA_dom_sf"/>
</dbReference>
<dbReference type="PANTHER" id="PTHR47529">
    <property type="entry name" value="PEPTIDYL-PROLYL CIS-TRANS ISOMERASE D"/>
    <property type="match status" value="1"/>
</dbReference>
<evidence type="ECO:0000256" key="3">
    <source>
        <dbReference type="ARBA" id="ARBA00022519"/>
    </source>
</evidence>
<evidence type="ECO:0000256" key="7">
    <source>
        <dbReference type="ARBA" id="ARBA00023186"/>
    </source>
</evidence>
<dbReference type="EMBL" id="JBHLXE010000016">
    <property type="protein sequence ID" value="MFC0178810.1"/>
    <property type="molecule type" value="Genomic_DNA"/>
</dbReference>
<comment type="similarity">
    <text evidence="8">Belongs to the PpiD chaperone family.</text>
</comment>
<dbReference type="PROSITE" id="PS01096">
    <property type="entry name" value="PPIC_PPIASE_1"/>
    <property type="match status" value="1"/>
</dbReference>
<evidence type="ECO:0000256" key="9">
    <source>
        <dbReference type="ARBA" id="ARBA00040743"/>
    </source>
</evidence>
<dbReference type="Gene3D" id="3.10.50.40">
    <property type="match status" value="1"/>
</dbReference>
<keyword evidence="6 12" id="KW-0472">Membrane</keyword>
<dbReference type="SUPFAM" id="SSF54534">
    <property type="entry name" value="FKBP-like"/>
    <property type="match status" value="1"/>
</dbReference>
<keyword evidence="5 12" id="KW-1133">Transmembrane helix</keyword>
<gene>
    <name evidence="14" type="ORF">ACFFIT_01645</name>
</gene>
<keyword evidence="11" id="KW-0697">Rotamase</keyword>
<evidence type="ECO:0000256" key="8">
    <source>
        <dbReference type="ARBA" id="ARBA00038408"/>
    </source>
</evidence>
<dbReference type="RefSeq" id="WP_385875786.1">
    <property type="nucleotide sequence ID" value="NZ_JBHLXE010000016.1"/>
</dbReference>
<sequence length="623" mass="70525">MMMDRIRGAAQHILFKILLGVIILSFILSGGFYYIAAAPTYAVKVNGDEVSLQEFNDLFQNRSYLLPDDADNEAIDTLKEEVLKSVIDKLLIEQFVKSLDVTISNDQIKMLIAQNPMFLNESGQFDTQKYEAFLNERFLTGDQLAEYIRTKELTPLILQELNNTVFTLPSEIDDYGKLFLQKRTIRTAPIDLKVFTEKQSVTDEELKQFYEENEIKYTLPEAIKLSYVMIDRTDFLNRIDANEEAVKTYYQSFLADKNFAIIQVASKADAEKILEELNAGADFATLAKERSLDIGTKASGGELGMMSVQDLPDAFAELKTQNLKEKGQLSSVIPFNEQFIVAKLVDIDDSMPEVGTPEYQSLVTQMKAEKSTDLFFEAQQKVSDILTGDSPSLDEIVKVANLTIMTTELFDRENIPEPLNFEPILVDAFNSDFIEKAGQPDAFSELITLSDDKVVVLRIDEHREKTLQKFDEIKEQVTADLKLKKSEDELNTLTAQAITDLENKKEGALNALKTEFKNQEVITADSDKPEYRQDVEYLKAIFALPLPKEGESTYQSITKQNGERVIVAFDDIEYPTPSEEEYKDFEARLNNLKARQFSESLLKKLKAGAEIEYGDIGLDTSAL</sequence>
<dbReference type="InterPro" id="IPR023058">
    <property type="entry name" value="PPIase_PpiC_CS"/>
</dbReference>
<dbReference type="Gene3D" id="1.10.4030.10">
    <property type="entry name" value="Porin chaperone SurA, peptide-binding domain"/>
    <property type="match status" value="1"/>
</dbReference>
<keyword evidence="11" id="KW-0413">Isomerase</keyword>
<accession>A0ABV6C9N5</accession>
<dbReference type="InterPro" id="IPR000297">
    <property type="entry name" value="PPIase_PpiC"/>
</dbReference>
<comment type="caution">
    <text evidence="14">The sequence shown here is derived from an EMBL/GenBank/DDBJ whole genome shotgun (WGS) entry which is preliminary data.</text>
</comment>
<dbReference type="PROSITE" id="PS50198">
    <property type="entry name" value="PPIC_PPIASE_2"/>
    <property type="match status" value="1"/>
</dbReference>
<evidence type="ECO:0000256" key="2">
    <source>
        <dbReference type="ARBA" id="ARBA00022475"/>
    </source>
</evidence>
<evidence type="ECO:0000256" key="4">
    <source>
        <dbReference type="ARBA" id="ARBA00022692"/>
    </source>
</evidence>
<keyword evidence="3" id="KW-0997">Cell inner membrane</keyword>